<dbReference type="PANTHER" id="PTHR22948">
    <property type="entry name" value="TUDOR DOMAIN CONTAINING PROTEIN"/>
    <property type="match status" value="1"/>
</dbReference>
<dbReference type="SUPFAM" id="SSF63748">
    <property type="entry name" value="Tudor/PWWP/MBT"/>
    <property type="match status" value="2"/>
</dbReference>
<dbReference type="PROSITE" id="PS50865">
    <property type="entry name" value="ZF_MYND_2"/>
    <property type="match status" value="1"/>
</dbReference>
<dbReference type="GO" id="GO:0008270">
    <property type="term" value="F:zinc ion binding"/>
    <property type="evidence" value="ECO:0007669"/>
    <property type="project" value="UniProtKB-KW"/>
</dbReference>
<comment type="caution">
    <text evidence="10">The sequence shown here is derived from an EMBL/GenBank/DDBJ whole genome shotgun (WGS) entry which is preliminary data.</text>
</comment>
<dbReference type="InterPro" id="IPR012677">
    <property type="entry name" value="Nucleotide-bd_a/b_plait_sf"/>
</dbReference>
<evidence type="ECO:0000256" key="5">
    <source>
        <dbReference type="PROSITE-ProRule" id="PRU00176"/>
    </source>
</evidence>
<evidence type="ECO:0000256" key="3">
    <source>
        <dbReference type="ARBA" id="ARBA00022833"/>
    </source>
</evidence>
<evidence type="ECO:0000259" key="8">
    <source>
        <dbReference type="PROSITE" id="PS50304"/>
    </source>
</evidence>
<evidence type="ECO:0000256" key="4">
    <source>
        <dbReference type="PROSITE-ProRule" id="PRU00134"/>
    </source>
</evidence>
<feature type="domain" description="RRM" evidence="7">
    <location>
        <begin position="42"/>
        <end position="114"/>
    </location>
</feature>
<keyword evidence="2 4" id="KW-0863">Zinc-finger</keyword>
<keyword evidence="1" id="KW-0479">Metal-binding</keyword>
<dbReference type="InterPro" id="IPR035979">
    <property type="entry name" value="RBD_domain_sf"/>
</dbReference>
<evidence type="ECO:0000259" key="7">
    <source>
        <dbReference type="PROSITE" id="PS50102"/>
    </source>
</evidence>
<accession>A0A812BH73</accession>
<dbReference type="AlphaFoldDB" id="A0A812BH73"/>
<evidence type="ECO:0000256" key="6">
    <source>
        <dbReference type="SAM" id="MobiDB-lite"/>
    </source>
</evidence>
<dbReference type="SMART" id="SM00333">
    <property type="entry name" value="TUDOR"/>
    <property type="match status" value="2"/>
</dbReference>
<feature type="domain" description="MYND-type" evidence="9">
    <location>
        <begin position="192"/>
        <end position="228"/>
    </location>
</feature>
<evidence type="ECO:0000313" key="11">
    <source>
        <dbReference type="Proteomes" id="UP000597762"/>
    </source>
</evidence>
<evidence type="ECO:0000313" key="10">
    <source>
        <dbReference type="EMBL" id="CAE1227981.1"/>
    </source>
</evidence>
<dbReference type="EMBL" id="CAHIKZ030000588">
    <property type="protein sequence ID" value="CAE1227981.1"/>
    <property type="molecule type" value="Genomic_DNA"/>
</dbReference>
<organism evidence="10 11">
    <name type="scientific">Acanthosepion pharaonis</name>
    <name type="common">Pharaoh cuttlefish</name>
    <name type="synonym">Sepia pharaonis</name>
    <dbReference type="NCBI Taxonomy" id="158019"/>
    <lineage>
        <taxon>Eukaryota</taxon>
        <taxon>Metazoa</taxon>
        <taxon>Spiralia</taxon>
        <taxon>Lophotrochozoa</taxon>
        <taxon>Mollusca</taxon>
        <taxon>Cephalopoda</taxon>
        <taxon>Coleoidea</taxon>
        <taxon>Decapodiformes</taxon>
        <taxon>Sepiida</taxon>
        <taxon>Sepiina</taxon>
        <taxon>Sepiidae</taxon>
        <taxon>Acanthosepion</taxon>
    </lineage>
</organism>
<reference evidence="10" key="1">
    <citation type="submission" date="2021-01" db="EMBL/GenBank/DDBJ databases">
        <authorList>
            <person name="Li R."/>
            <person name="Bekaert M."/>
        </authorList>
    </citation>
    <scope>NUCLEOTIDE SEQUENCE</scope>
    <source>
        <strain evidence="10">Farmed</strain>
    </source>
</reference>
<dbReference type="Pfam" id="PF00567">
    <property type="entry name" value="TUDOR"/>
    <property type="match status" value="2"/>
</dbReference>
<protein>
    <submittedName>
        <fullName evidence="10">TDRD1_4_6_7</fullName>
    </submittedName>
</protein>
<dbReference type="SMART" id="SM00360">
    <property type="entry name" value="RRM"/>
    <property type="match status" value="1"/>
</dbReference>
<evidence type="ECO:0000256" key="1">
    <source>
        <dbReference type="ARBA" id="ARBA00022723"/>
    </source>
</evidence>
<feature type="region of interest" description="Disordered" evidence="6">
    <location>
        <begin position="678"/>
        <end position="701"/>
    </location>
</feature>
<dbReference type="PANTHER" id="PTHR22948:SF29">
    <property type="entry name" value="FI02030P-RELATED"/>
    <property type="match status" value="1"/>
</dbReference>
<proteinExistence type="predicted"/>
<dbReference type="Gene3D" id="2.30.30.140">
    <property type="match status" value="2"/>
</dbReference>
<dbReference type="Proteomes" id="UP000597762">
    <property type="component" value="Unassembled WGS sequence"/>
</dbReference>
<dbReference type="InterPro" id="IPR050621">
    <property type="entry name" value="Tudor_domain_containing"/>
</dbReference>
<dbReference type="Gene3D" id="3.30.70.330">
    <property type="match status" value="1"/>
</dbReference>
<dbReference type="CDD" id="cd20379">
    <property type="entry name" value="Tudor_dTUD-like"/>
    <property type="match status" value="1"/>
</dbReference>
<dbReference type="InterPro" id="IPR000504">
    <property type="entry name" value="RRM_dom"/>
</dbReference>
<feature type="domain" description="Tudor" evidence="8">
    <location>
        <begin position="550"/>
        <end position="623"/>
    </location>
</feature>
<dbReference type="OrthoDB" id="439808at2759"/>
<dbReference type="InterPro" id="IPR002999">
    <property type="entry name" value="Tudor"/>
</dbReference>
<evidence type="ECO:0000256" key="2">
    <source>
        <dbReference type="ARBA" id="ARBA00022771"/>
    </source>
</evidence>
<dbReference type="Pfam" id="PF00076">
    <property type="entry name" value="RRM_1"/>
    <property type="match status" value="1"/>
</dbReference>
<keyword evidence="3" id="KW-0862">Zinc</keyword>
<dbReference type="Pfam" id="PF01753">
    <property type="entry name" value="zf-MYND"/>
    <property type="match status" value="1"/>
</dbReference>
<dbReference type="FunFam" id="2.30.30.140:FF:000018">
    <property type="entry name" value="Serine/threonine-protein kinase 31"/>
    <property type="match status" value="1"/>
</dbReference>
<dbReference type="InterPro" id="IPR002893">
    <property type="entry name" value="Znf_MYND"/>
</dbReference>
<gene>
    <name evidence="10" type="ORF">SPHA_16632</name>
</gene>
<dbReference type="SUPFAM" id="SSF144232">
    <property type="entry name" value="HIT/MYND zinc finger-like"/>
    <property type="match status" value="1"/>
</dbReference>
<keyword evidence="5" id="KW-0694">RNA-binding</keyword>
<keyword evidence="11" id="KW-1185">Reference proteome</keyword>
<evidence type="ECO:0000259" key="9">
    <source>
        <dbReference type="PROSITE" id="PS50865"/>
    </source>
</evidence>
<feature type="compositionally biased region" description="Basic residues" evidence="6">
    <location>
        <begin position="187"/>
        <end position="200"/>
    </location>
</feature>
<dbReference type="PROSITE" id="PS50304">
    <property type="entry name" value="TUDOR"/>
    <property type="match status" value="1"/>
</dbReference>
<feature type="compositionally biased region" description="Basic and acidic residues" evidence="6">
    <location>
        <begin position="692"/>
        <end position="701"/>
    </location>
</feature>
<dbReference type="Gene3D" id="6.10.140.2220">
    <property type="match status" value="1"/>
</dbReference>
<name>A0A812BH73_ACAPH</name>
<dbReference type="SUPFAM" id="SSF54928">
    <property type="entry name" value="RNA-binding domain, RBD"/>
    <property type="match status" value="1"/>
</dbReference>
<dbReference type="PROSITE" id="PS50102">
    <property type="entry name" value="RRM"/>
    <property type="match status" value="1"/>
</dbReference>
<sequence length="717" mass="81375">MSVEFDKWDPQKEDFQDKEFNSYDYGPGKYLGGNNYKNKNTVRLHVSNIPPHINEDGLRALFVKTGTVTDVWKHRTFGFAFVTMASLRDAECAIRKLNDFQIEKYKIAVKVAKKDKGNAGPMQQKKWEEEIFKTLDSANSFCKDKDEDWNNDDYCTFSALDRQPMNLCQNKGRKSSLSSIKSNDSKKHQKPCKKCGKSGNKRCSQCKTPYCSINCQQLDWFDNHHEESIQKKPGDESNAAKKATKIFSKVQLPLHESCQVLVTNVISYKDIHVQLIEEANFKLTTYLITELAKAVWCALDISPSKTSDDDDTDLLTKQEFKYDQPYRLMVIQTGEPYLVKLYDDKDADVGKKLANLIASKKSQGHSSDGYTSGVDIQQITSDAIMVADIKNKAEHLKPGNKYNILPFNVISPDDFMVQVVTLDKDFSQFNQKLQSCAHSSPLVSQKLVQGQLVLVQKPQGHWCRAEVMQIEDASLTVRLLDYGSIETVLTHTVRSAPPFCLDHSVITVHSKLAEIKPADKGWSPKLFAGADVFYCQLLDDTAILQYFELMGQLGKLCDESSEEPTSLPEKGQLVAAKYLDDWYRAKVIDTHKDKVEVFFIDYGNVSLVDKAQLREISSEIFVEFPILAVQCCLTGISKQKWTNEISKFQDQTMNVKVVQKVGNSYQIIFEEDLEDQLKNKDVPVPPPAPTHKSAEDAEKERIQRQIEELQKKLAALN</sequence>
<feature type="region of interest" description="Disordered" evidence="6">
    <location>
        <begin position="168"/>
        <end position="203"/>
    </location>
</feature>
<dbReference type="GO" id="GO:0003723">
    <property type="term" value="F:RNA binding"/>
    <property type="evidence" value="ECO:0007669"/>
    <property type="project" value="UniProtKB-UniRule"/>
</dbReference>